<name>A0A1C4ZM14_MICEC</name>
<gene>
    <name evidence="2" type="ORF">GA0070618_5462</name>
</gene>
<dbReference type="AlphaFoldDB" id="A0A1C4ZM14"/>
<dbReference type="EMBL" id="LT607413">
    <property type="protein sequence ID" value="SCF33965.1"/>
    <property type="molecule type" value="Genomic_DNA"/>
</dbReference>
<dbReference type="OrthoDB" id="3370089at2"/>
<evidence type="ECO:0000313" key="2">
    <source>
        <dbReference type="EMBL" id="SCF33965.1"/>
    </source>
</evidence>
<keyword evidence="3" id="KW-1185">Reference proteome</keyword>
<feature type="transmembrane region" description="Helical" evidence="1">
    <location>
        <begin position="357"/>
        <end position="381"/>
    </location>
</feature>
<feature type="transmembrane region" description="Helical" evidence="1">
    <location>
        <begin position="5"/>
        <end position="24"/>
    </location>
</feature>
<protein>
    <recommendedName>
        <fullName evidence="4">DUF4386 domain-containing protein</fullName>
    </recommendedName>
</protein>
<accession>A0A1C4ZM14</accession>
<keyword evidence="1" id="KW-0812">Transmembrane</keyword>
<feature type="transmembrane region" description="Helical" evidence="1">
    <location>
        <begin position="288"/>
        <end position="307"/>
    </location>
</feature>
<feature type="transmembrane region" description="Helical" evidence="1">
    <location>
        <begin position="30"/>
        <end position="52"/>
    </location>
</feature>
<dbReference type="Proteomes" id="UP000198253">
    <property type="component" value="Chromosome I"/>
</dbReference>
<feature type="transmembrane region" description="Helical" evidence="1">
    <location>
        <begin position="387"/>
        <end position="407"/>
    </location>
</feature>
<feature type="transmembrane region" description="Helical" evidence="1">
    <location>
        <begin position="330"/>
        <end position="350"/>
    </location>
</feature>
<dbReference type="InParanoid" id="A0A1C4ZM14"/>
<feature type="transmembrane region" description="Helical" evidence="1">
    <location>
        <begin position="94"/>
        <end position="114"/>
    </location>
</feature>
<keyword evidence="1" id="KW-1133">Transmembrane helix</keyword>
<keyword evidence="1" id="KW-0472">Membrane</keyword>
<sequence>MSLRVAGRLVGAFVLSAFVFYGIGSALTGQFAGTMLVVLNSVLVAAIGGLVFRALRRPHPGSAWTYLVARGAEAFLLTAGIVLQDRVGAGAADIAYQVAMLSLALGSLPLCLALRRRRWLPGWLAIWGFGGYALLATGAAAELMGVGVGLVLAIPGGLFEIVFGLLLLARGFAPSTVADPGTALDGASNANADRDSRVSRAAWAAGLGLLVMAVLAGLANFGVVERMVSTDAAGSTTLALSNGRALALAVVALCTVVCLDVLVAWALRAFFADTHRTVALLSAWCRTVYAVVFAVAITHLIAAAGLLRDEPATDRISSSVYAQISEFQEIWSLGLILFGVHLLLVGWLAWRSPSAPTWVAVLVAIAGAGYLADSIGALVSAAYTIEVAAVTFGGEVVLMGWLLVFGVRSRSHRRSSLDGPVARPAQLEAA</sequence>
<feature type="transmembrane region" description="Helical" evidence="1">
    <location>
        <begin position="244"/>
        <end position="267"/>
    </location>
</feature>
<feature type="transmembrane region" description="Helical" evidence="1">
    <location>
        <begin position="147"/>
        <end position="168"/>
    </location>
</feature>
<evidence type="ECO:0008006" key="4">
    <source>
        <dbReference type="Google" id="ProtNLM"/>
    </source>
</evidence>
<evidence type="ECO:0000313" key="3">
    <source>
        <dbReference type="Proteomes" id="UP000198253"/>
    </source>
</evidence>
<feature type="transmembrane region" description="Helical" evidence="1">
    <location>
        <begin position="121"/>
        <end position="141"/>
    </location>
</feature>
<dbReference type="Pfam" id="PF14329">
    <property type="entry name" value="DUF4386"/>
    <property type="match status" value="2"/>
</dbReference>
<dbReference type="InterPro" id="IPR025495">
    <property type="entry name" value="DUF4386"/>
</dbReference>
<feature type="transmembrane region" description="Helical" evidence="1">
    <location>
        <begin position="201"/>
        <end position="224"/>
    </location>
</feature>
<feature type="transmembrane region" description="Helical" evidence="1">
    <location>
        <begin position="64"/>
        <end position="82"/>
    </location>
</feature>
<proteinExistence type="predicted"/>
<evidence type="ECO:0000256" key="1">
    <source>
        <dbReference type="SAM" id="Phobius"/>
    </source>
</evidence>
<reference evidence="3" key="1">
    <citation type="submission" date="2016-06" db="EMBL/GenBank/DDBJ databases">
        <authorList>
            <person name="Varghese N."/>
            <person name="Submissions Spin"/>
        </authorList>
    </citation>
    <scope>NUCLEOTIDE SEQUENCE [LARGE SCALE GENOMIC DNA]</scope>
    <source>
        <strain evidence="3">DSM 43816</strain>
    </source>
</reference>
<dbReference type="RefSeq" id="WP_088984140.1">
    <property type="nucleotide sequence ID" value="NZ_LT607413.1"/>
</dbReference>
<organism evidence="2 3">
    <name type="scientific">Micromonospora echinospora</name>
    <name type="common">Micromonospora purpurea</name>
    <dbReference type="NCBI Taxonomy" id="1877"/>
    <lineage>
        <taxon>Bacteria</taxon>
        <taxon>Bacillati</taxon>
        <taxon>Actinomycetota</taxon>
        <taxon>Actinomycetes</taxon>
        <taxon>Micromonosporales</taxon>
        <taxon>Micromonosporaceae</taxon>
        <taxon>Micromonospora</taxon>
    </lineage>
</organism>